<feature type="compositionally biased region" description="Acidic residues" evidence="3">
    <location>
        <begin position="988"/>
        <end position="1003"/>
    </location>
</feature>
<accession>L1JRS8</accession>
<dbReference type="Pfam" id="PF04050">
    <property type="entry name" value="Upf2"/>
    <property type="match status" value="1"/>
</dbReference>
<feature type="domain" description="MIF4G" evidence="4">
    <location>
        <begin position="541"/>
        <end position="729"/>
    </location>
</feature>
<dbReference type="InterPro" id="IPR003890">
    <property type="entry name" value="MIF4G-like_typ-3"/>
</dbReference>
<protein>
    <recommendedName>
        <fullName evidence="4">MIF4G domain-containing protein</fullName>
    </recommendedName>
</protein>
<feature type="compositionally biased region" description="Acidic residues" evidence="3">
    <location>
        <begin position="523"/>
        <end position="533"/>
    </location>
</feature>
<reference evidence="5 7" key="1">
    <citation type="journal article" date="2012" name="Nature">
        <title>Algal genomes reveal evolutionary mosaicism and the fate of nucleomorphs.</title>
        <authorList>
            <consortium name="DOE Joint Genome Institute"/>
            <person name="Curtis B.A."/>
            <person name="Tanifuji G."/>
            <person name="Burki F."/>
            <person name="Gruber A."/>
            <person name="Irimia M."/>
            <person name="Maruyama S."/>
            <person name="Arias M.C."/>
            <person name="Ball S.G."/>
            <person name="Gile G.H."/>
            <person name="Hirakawa Y."/>
            <person name="Hopkins J.F."/>
            <person name="Kuo A."/>
            <person name="Rensing S.A."/>
            <person name="Schmutz J."/>
            <person name="Symeonidi A."/>
            <person name="Elias M."/>
            <person name="Eveleigh R.J."/>
            <person name="Herman E.K."/>
            <person name="Klute M.J."/>
            <person name="Nakayama T."/>
            <person name="Obornik M."/>
            <person name="Reyes-Prieto A."/>
            <person name="Armbrust E.V."/>
            <person name="Aves S.J."/>
            <person name="Beiko R.G."/>
            <person name="Coutinho P."/>
            <person name="Dacks J.B."/>
            <person name="Durnford D.G."/>
            <person name="Fast N.M."/>
            <person name="Green B.R."/>
            <person name="Grisdale C.J."/>
            <person name="Hempel F."/>
            <person name="Henrissat B."/>
            <person name="Hoppner M.P."/>
            <person name="Ishida K."/>
            <person name="Kim E."/>
            <person name="Koreny L."/>
            <person name="Kroth P.G."/>
            <person name="Liu Y."/>
            <person name="Malik S.B."/>
            <person name="Maier U.G."/>
            <person name="McRose D."/>
            <person name="Mock T."/>
            <person name="Neilson J.A."/>
            <person name="Onodera N.T."/>
            <person name="Poole A.M."/>
            <person name="Pritham E.J."/>
            <person name="Richards T.A."/>
            <person name="Rocap G."/>
            <person name="Roy S.W."/>
            <person name="Sarai C."/>
            <person name="Schaack S."/>
            <person name="Shirato S."/>
            <person name="Slamovits C.H."/>
            <person name="Spencer D.F."/>
            <person name="Suzuki S."/>
            <person name="Worden A.Z."/>
            <person name="Zauner S."/>
            <person name="Barry K."/>
            <person name="Bell C."/>
            <person name="Bharti A.K."/>
            <person name="Crow J.A."/>
            <person name="Grimwood J."/>
            <person name="Kramer R."/>
            <person name="Lindquist E."/>
            <person name="Lucas S."/>
            <person name="Salamov A."/>
            <person name="McFadden G.I."/>
            <person name="Lane C.E."/>
            <person name="Keeling P.J."/>
            <person name="Gray M.W."/>
            <person name="Grigoriev I.V."/>
            <person name="Archibald J.M."/>
        </authorList>
    </citation>
    <scope>NUCLEOTIDE SEQUENCE</scope>
    <source>
        <strain evidence="5 7">CCMP2712</strain>
    </source>
</reference>
<evidence type="ECO:0000313" key="5">
    <source>
        <dbReference type="EMBL" id="EKX51162.1"/>
    </source>
</evidence>
<organism evidence="5">
    <name type="scientific">Guillardia theta (strain CCMP2712)</name>
    <name type="common">Cryptophyte</name>
    <dbReference type="NCBI Taxonomy" id="905079"/>
    <lineage>
        <taxon>Eukaryota</taxon>
        <taxon>Cryptophyceae</taxon>
        <taxon>Pyrenomonadales</taxon>
        <taxon>Geminigeraceae</taxon>
        <taxon>Guillardia</taxon>
    </lineage>
</organism>
<evidence type="ECO:0000256" key="2">
    <source>
        <dbReference type="ARBA" id="ARBA00022490"/>
    </source>
</evidence>
<dbReference type="GO" id="GO:0003723">
    <property type="term" value="F:RNA binding"/>
    <property type="evidence" value="ECO:0007669"/>
    <property type="project" value="InterPro"/>
</dbReference>
<dbReference type="SMART" id="SM00543">
    <property type="entry name" value="MIF4G"/>
    <property type="match status" value="3"/>
</dbReference>
<feature type="compositionally biased region" description="Polar residues" evidence="3">
    <location>
        <begin position="480"/>
        <end position="489"/>
    </location>
</feature>
<dbReference type="PANTHER" id="PTHR12839">
    <property type="entry name" value="NONSENSE-MEDIATED MRNA DECAY PROTEIN 2 UP-FRAMESHIFT SUPPRESSOR 2"/>
    <property type="match status" value="1"/>
</dbReference>
<dbReference type="EnsemblProtists" id="EKX51162">
    <property type="protein sequence ID" value="EKX51162"/>
    <property type="gene ID" value="GUITHDRAFT_134673"/>
</dbReference>
<dbReference type="PANTHER" id="PTHR12839:SF7">
    <property type="entry name" value="REGULATOR OF NONSENSE TRANSCRIPTS 2"/>
    <property type="match status" value="1"/>
</dbReference>
<dbReference type="Gene3D" id="1.25.40.180">
    <property type="match status" value="3"/>
</dbReference>
<evidence type="ECO:0000313" key="7">
    <source>
        <dbReference type="Proteomes" id="UP000011087"/>
    </source>
</evidence>
<feature type="region of interest" description="Disordered" evidence="3">
    <location>
        <begin position="978"/>
        <end position="1032"/>
    </location>
</feature>
<keyword evidence="7" id="KW-1185">Reference proteome</keyword>
<feature type="region of interest" description="Disordered" evidence="3">
    <location>
        <begin position="480"/>
        <end position="534"/>
    </location>
</feature>
<dbReference type="GO" id="GO:0005737">
    <property type="term" value="C:cytoplasm"/>
    <property type="evidence" value="ECO:0007669"/>
    <property type="project" value="UniProtKB-SubCell"/>
</dbReference>
<dbReference type="InterPro" id="IPR007193">
    <property type="entry name" value="Upf2/Nmd2_C"/>
</dbReference>
<dbReference type="AlphaFoldDB" id="L1JRS8"/>
<name>L1JRS8_GUITC</name>
<evidence type="ECO:0000313" key="6">
    <source>
        <dbReference type="EnsemblProtists" id="EKX51162"/>
    </source>
</evidence>
<evidence type="ECO:0000256" key="1">
    <source>
        <dbReference type="ARBA" id="ARBA00004496"/>
    </source>
</evidence>
<dbReference type="GeneID" id="17307794"/>
<feature type="domain" description="MIF4G" evidence="4">
    <location>
        <begin position="745"/>
        <end position="945"/>
    </location>
</feature>
<reference evidence="6" key="3">
    <citation type="submission" date="2015-06" db="UniProtKB">
        <authorList>
            <consortium name="EnsemblProtists"/>
        </authorList>
    </citation>
    <scope>IDENTIFICATION</scope>
</reference>
<feature type="region of interest" description="Disordered" evidence="3">
    <location>
        <begin position="1182"/>
        <end position="1205"/>
    </location>
</feature>
<dbReference type="RefSeq" id="XP_005838142.1">
    <property type="nucleotide sequence ID" value="XM_005838085.1"/>
</dbReference>
<dbReference type="STRING" id="905079.L1JRS8"/>
<dbReference type="Gene3D" id="4.10.80.160">
    <property type="match status" value="1"/>
</dbReference>
<evidence type="ECO:0000259" key="4">
    <source>
        <dbReference type="SMART" id="SM00543"/>
    </source>
</evidence>
<dbReference type="KEGG" id="gtt:GUITHDRAFT_134673"/>
<dbReference type="Proteomes" id="UP000011087">
    <property type="component" value="Unassembled WGS sequence"/>
</dbReference>
<proteinExistence type="predicted"/>
<feature type="region of interest" description="Disordered" evidence="3">
    <location>
        <begin position="317"/>
        <end position="336"/>
    </location>
</feature>
<sequence length="1205" mass="136016">MSFSDTSSALCPVPGVVELQELLRMVKQAQRAKNDTRSANLNAANARLDVNLKLLDASIKKNEAIIKKLKMVSLENKDSIVSGIKQINMSKFISECVDAVSDSKIKSNDVPAMVQVVSVLHQRYADFTKQLIPKLSSIFQPVRKDSATVDSESDRKDRLTKRRTMLRLLTELLVAGVYTDGSILISALKELIAQELQAQQLDAGATLFSIVSGFVKYAADDLLNLRPQWQMEADGMLEEYQKRKAENDASQPTRETTDNDMQESPEEPGEPAEEAMGSLEKDAECVEPEGITPENAEAPVEAVATSMQSMQITDAEENENLEEVNSVEPTESPVISDEHREELFSILKEYYESTVSVLFEMHSSLKQQEKENRRQLTLRGDLPEDCMKATEKKRADLEKALSNTKTLSEALQVEMPELPKDPEDTTRLGGGAFVVGTQREREEENFEDNVFEDMDTRDFYEDLPNIFDLVPSLNSDVEATKLKSSSENATEGGEEASKPAADSSSGEPSKESSETSTQPDTANQEEDKEEDVNAAEKAKWEEFLAHLATCQSRDLIDQAAQTFCSQNNKLNRRKLARALYNVPRTALSLIPYYARFVAVLAPAFPDIGQMLSQMLEQEFNEFMKYKSESNIESKVRNVRFQGELLKFKVAKPLAIFSCLQAFIDDFAYQNIELACNLLEVCGRFLYRTKTTHERTKNMLNTMMRLKNAKNLDSRLDTMVENAYYLCRPPERSARAQRKQRPAVQEYIRHLLFSKLSKSTLEFVKKQLRKLDWKENESYLIKCLLKVQKMKYNQIYLLASLISGLTSYHSTLAVYVADDLLSEMRYLLQANEFSKQQRLLGLVKLLGELYNDLVVDSSIIFDALYTFISSGSERTGYLPDSPSDFFRVRLVCSLLDTSGHYFDRGIPKKRLDLFLAHFQRYLLGKTSLTMDVEFTVSDTFESLRPDLKRLDNVEAADANIARLENDMKMSRLRGLLALEVKPTTKDEPVESGENEGGESEDEEEHDRAGEDSDDNDGEQRVEDDAEEDDAFDYKDEQVQADVLLSPSNICMQADDEEVVVHWRPQATQRSLEDEAFDAEFQKMLQENRAASGGARRRQLDLGIPFDLTSSDSSSEHPKIVKQDGESQVLFKLLTKKGNKPSTKELAVPLDTTIASTSLERGNAMAEDRDELKRKVLGYQAQADGTQQRPFRGGGRRGYVISNSFGR</sequence>
<dbReference type="Pfam" id="PF02854">
    <property type="entry name" value="MIF4G"/>
    <property type="match status" value="3"/>
</dbReference>
<evidence type="ECO:0000256" key="3">
    <source>
        <dbReference type="SAM" id="MobiDB-lite"/>
    </source>
</evidence>
<feature type="region of interest" description="Disordered" evidence="3">
    <location>
        <begin position="243"/>
        <end position="280"/>
    </location>
</feature>
<reference evidence="7" key="2">
    <citation type="submission" date="2012-11" db="EMBL/GenBank/DDBJ databases">
        <authorList>
            <person name="Kuo A."/>
            <person name="Curtis B.A."/>
            <person name="Tanifuji G."/>
            <person name="Burki F."/>
            <person name="Gruber A."/>
            <person name="Irimia M."/>
            <person name="Maruyama S."/>
            <person name="Arias M.C."/>
            <person name="Ball S.G."/>
            <person name="Gile G.H."/>
            <person name="Hirakawa Y."/>
            <person name="Hopkins J.F."/>
            <person name="Rensing S.A."/>
            <person name="Schmutz J."/>
            <person name="Symeonidi A."/>
            <person name="Elias M."/>
            <person name="Eveleigh R.J."/>
            <person name="Herman E.K."/>
            <person name="Klute M.J."/>
            <person name="Nakayama T."/>
            <person name="Obornik M."/>
            <person name="Reyes-Prieto A."/>
            <person name="Armbrust E.V."/>
            <person name="Aves S.J."/>
            <person name="Beiko R.G."/>
            <person name="Coutinho P."/>
            <person name="Dacks J.B."/>
            <person name="Durnford D.G."/>
            <person name="Fast N.M."/>
            <person name="Green B.R."/>
            <person name="Grisdale C."/>
            <person name="Hempe F."/>
            <person name="Henrissat B."/>
            <person name="Hoppner M.P."/>
            <person name="Ishida K.-I."/>
            <person name="Kim E."/>
            <person name="Koreny L."/>
            <person name="Kroth P.G."/>
            <person name="Liu Y."/>
            <person name="Malik S.-B."/>
            <person name="Maier U.G."/>
            <person name="McRose D."/>
            <person name="Mock T."/>
            <person name="Neilson J.A."/>
            <person name="Onodera N.T."/>
            <person name="Poole A.M."/>
            <person name="Pritham E.J."/>
            <person name="Richards T.A."/>
            <person name="Rocap G."/>
            <person name="Roy S.W."/>
            <person name="Sarai C."/>
            <person name="Schaack S."/>
            <person name="Shirato S."/>
            <person name="Slamovits C.H."/>
            <person name="Spencer D.F."/>
            <person name="Suzuki S."/>
            <person name="Worden A.Z."/>
            <person name="Zauner S."/>
            <person name="Barry K."/>
            <person name="Bell C."/>
            <person name="Bharti A.K."/>
            <person name="Crow J.A."/>
            <person name="Grimwood J."/>
            <person name="Kramer R."/>
            <person name="Lindquist E."/>
            <person name="Lucas S."/>
            <person name="Salamov A."/>
            <person name="McFadden G.I."/>
            <person name="Lane C.E."/>
            <person name="Keeling P.J."/>
            <person name="Gray M.W."/>
            <person name="Grigoriev I.V."/>
            <person name="Archibald J.M."/>
        </authorList>
    </citation>
    <scope>NUCLEOTIDE SEQUENCE</scope>
    <source>
        <strain evidence="7">CCMP2712</strain>
    </source>
</reference>
<dbReference type="PaxDb" id="55529-EKX51162"/>
<dbReference type="HOGENOM" id="CLU_002633_2_0_1"/>
<dbReference type="EMBL" id="JH992976">
    <property type="protein sequence ID" value="EKX51162.1"/>
    <property type="molecule type" value="Genomic_DNA"/>
</dbReference>
<keyword evidence="2" id="KW-0963">Cytoplasm</keyword>
<comment type="subcellular location">
    <subcellularLocation>
        <location evidence="1">Cytoplasm</location>
    </subcellularLocation>
</comment>
<dbReference type="OMA" id="DFQHHQI"/>
<feature type="domain" description="MIF4G" evidence="4">
    <location>
        <begin position="59"/>
        <end position="268"/>
    </location>
</feature>
<dbReference type="InterPro" id="IPR016024">
    <property type="entry name" value="ARM-type_fold"/>
</dbReference>
<feature type="compositionally biased region" description="Acidic residues" evidence="3">
    <location>
        <begin position="258"/>
        <end position="273"/>
    </location>
</feature>
<dbReference type="GO" id="GO:0000184">
    <property type="term" value="P:nuclear-transcribed mRNA catabolic process, nonsense-mediated decay"/>
    <property type="evidence" value="ECO:0007669"/>
    <property type="project" value="InterPro"/>
</dbReference>
<dbReference type="InterPro" id="IPR039762">
    <property type="entry name" value="Nmd2/UPF2"/>
</dbReference>
<dbReference type="SUPFAM" id="SSF48371">
    <property type="entry name" value="ARM repeat"/>
    <property type="match status" value="3"/>
</dbReference>
<dbReference type="GO" id="GO:0035145">
    <property type="term" value="C:exon-exon junction complex"/>
    <property type="evidence" value="ECO:0007669"/>
    <property type="project" value="TreeGrafter"/>
</dbReference>
<dbReference type="OrthoDB" id="27832at2759"/>
<gene>
    <name evidence="5" type="ORF">GUITHDRAFT_134673</name>
</gene>
<dbReference type="eggNOG" id="KOG2051">
    <property type="taxonomic scope" value="Eukaryota"/>
</dbReference>